<evidence type="ECO:0000313" key="3">
    <source>
        <dbReference type="EMBL" id="BCI84898.1"/>
    </source>
</evidence>
<dbReference type="EMBL" id="AP023343">
    <property type="protein sequence ID" value="BCI84898.1"/>
    <property type="molecule type" value="Genomic_DNA"/>
</dbReference>
<dbReference type="GO" id="GO:0003824">
    <property type="term" value="F:catalytic activity"/>
    <property type="evidence" value="ECO:0007669"/>
    <property type="project" value="InterPro"/>
</dbReference>
<dbReference type="Gene3D" id="1.10.1200.10">
    <property type="entry name" value="ACP-like"/>
    <property type="match status" value="1"/>
</dbReference>
<dbReference type="GO" id="GO:0005829">
    <property type="term" value="C:cytosol"/>
    <property type="evidence" value="ECO:0007669"/>
    <property type="project" value="TreeGrafter"/>
</dbReference>
<organism evidence="3 4">
    <name type="scientific">Mycobacterium kansasii</name>
    <dbReference type="NCBI Taxonomy" id="1768"/>
    <lineage>
        <taxon>Bacteria</taxon>
        <taxon>Bacillati</taxon>
        <taxon>Actinomycetota</taxon>
        <taxon>Actinomycetes</taxon>
        <taxon>Mycobacteriales</taxon>
        <taxon>Mycobacteriaceae</taxon>
        <taxon>Mycobacterium</taxon>
    </lineage>
</organism>
<dbReference type="PANTHER" id="PTHR45527:SF1">
    <property type="entry name" value="FATTY ACID SYNTHASE"/>
    <property type="match status" value="1"/>
</dbReference>
<dbReference type="Pfam" id="PF00668">
    <property type="entry name" value="Condensation"/>
    <property type="match status" value="1"/>
</dbReference>
<name>A0A7G1I8U1_MYCKA</name>
<dbReference type="GO" id="GO:0043041">
    <property type="term" value="P:amino acid activation for nonribosomal peptide biosynthetic process"/>
    <property type="evidence" value="ECO:0007669"/>
    <property type="project" value="TreeGrafter"/>
</dbReference>
<comment type="cofactor">
    <cofactor evidence="1">
        <name>pantetheine 4'-phosphate</name>
        <dbReference type="ChEBI" id="CHEBI:47942"/>
    </cofactor>
</comment>
<dbReference type="InterPro" id="IPR009081">
    <property type="entry name" value="PP-bd_ACP"/>
</dbReference>
<feature type="domain" description="Carrier" evidence="2">
    <location>
        <begin position="1"/>
        <end position="37"/>
    </location>
</feature>
<dbReference type="SUPFAM" id="SSF47336">
    <property type="entry name" value="ACP-like"/>
    <property type="match status" value="1"/>
</dbReference>
<dbReference type="PROSITE" id="PS50075">
    <property type="entry name" value="CARRIER"/>
    <property type="match status" value="1"/>
</dbReference>
<accession>A0A7G1I8U1</accession>
<protein>
    <recommendedName>
        <fullName evidence="2">Carrier domain-containing protein</fullName>
    </recommendedName>
</protein>
<proteinExistence type="predicted"/>
<dbReference type="GO" id="GO:0031177">
    <property type="term" value="F:phosphopantetheine binding"/>
    <property type="evidence" value="ECO:0007669"/>
    <property type="project" value="TreeGrafter"/>
</dbReference>
<dbReference type="InterPro" id="IPR023213">
    <property type="entry name" value="CAT-like_dom_sf"/>
</dbReference>
<dbReference type="PANTHER" id="PTHR45527">
    <property type="entry name" value="NONRIBOSOMAL PEPTIDE SYNTHETASE"/>
    <property type="match status" value="1"/>
</dbReference>
<keyword evidence="4" id="KW-1185">Reference proteome</keyword>
<dbReference type="GO" id="GO:0044550">
    <property type="term" value="P:secondary metabolite biosynthetic process"/>
    <property type="evidence" value="ECO:0007669"/>
    <property type="project" value="TreeGrafter"/>
</dbReference>
<dbReference type="Proteomes" id="UP000516380">
    <property type="component" value="Chromosome"/>
</dbReference>
<dbReference type="AlphaFoldDB" id="A0A7G1I8U1"/>
<dbReference type="Gene3D" id="3.30.559.10">
    <property type="entry name" value="Chloramphenicol acetyltransferase-like domain"/>
    <property type="match status" value="1"/>
</dbReference>
<evidence type="ECO:0000256" key="1">
    <source>
        <dbReference type="ARBA" id="ARBA00001957"/>
    </source>
</evidence>
<dbReference type="GO" id="GO:0008610">
    <property type="term" value="P:lipid biosynthetic process"/>
    <property type="evidence" value="ECO:0007669"/>
    <property type="project" value="UniProtKB-ARBA"/>
</dbReference>
<evidence type="ECO:0000313" key="4">
    <source>
        <dbReference type="Proteomes" id="UP000516380"/>
    </source>
</evidence>
<sequence>MRVVAAVNTTVGADLSVRVLFDAPTVAELTPHIRAGSAASLPLVAVERPEKVPLSLAQHRMWTVIQSQGPSAVFNIPWVSELHGPLNAEALRQALADVVSRHEPLRTVYPAVDGIPHQVVLPVEHARLCWEVVDATAWTPDRLRDVVAAQARHHFDIAAEMPLRTRLYRVADDQHVLVLVLHHIAADGWSLAPLTADLGLAYRSRCAGQILLGTVAHPIHRFRPVATRIPG</sequence>
<dbReference type="InterPro" id="IPR036736">
    <property type="entry name" value="ACP-like_sf"/>
</dbReference>
<dbReference type="InterPro" id="IPR001242">
    <property type="entry name" value="Condensation_dom"/>
</dbReference>
<reference evidence="3 4" key="1">
    <citation type="submission" date="2020-07" db="EMBL/GenBank/DDBJ databases">
        <title>Mycobacterium kansasii (former subtype) with zoonotic potential isolated from diseased indoor pet cat, Japan.</title>
        <authorList>
            <person name="Fukano H."/>
            <person name="Terazono T."/>
            <person name="Hoshino Y."/>
        </authorList>
    </citation>
    <scope>NUCLEOTIDE SEQUENCE [LARGE SCALE GENOMIC DNA]</scope>
    <source>
        <strain evidence="3 4">Kuro-I</strain>
    </source>
</reference>
<dbReference type="SUPFAM" id="SSF52777">
    <property type="entry name" value="CoA-dependent acyltransferases"/>
    <property type="match status" value="1"/>
</dbReference>
<evidence type="ECO:0000259" key="2">
    <source>
        <dbReference type="PROSITE" id="PS50075"/>
    </source>
</evidence>
<gene>
    <name evidence="3" type="ORF">NIIDMKKI_01040</name>
</gene>